<sequence length="185" mass="20962">MPFIAIDFEASCLPRYGQSFPIEVGIASPMGWSQSWLIRPHASWAGWQWSAEAESLHGISRARLEREGLDVAQVARYLKTAVGGDQVIADSCLDDDWSRILFAAAGDRHPLPVHCLADLQEFHDVEPDRLAHAMAEADVQRTRRHRAEDDARWLARLLYELGLDRVRHFMPLAQPDEMPRLAAVR</sequence>
<gene>
    <name evidence="2" type="ORF">KK488_11535</name>
</gene>
<dbReference type="InterPro" id="IPR012337">
    <property type="entry name" value="RNaseH-like_sf"/>
</dbReference>
<dbReference type="Proteomes" id="UP001138757">
    <property type="component" value="Unassembled WGS sequence"/>
</dbReference>
<evidence type="ECO:0000259" key="1">
    <source>
        <dbReference type="SMART" id="SM00479"/>
    </source>
</evidence>
<dbReference type="RefSeq" id="WP_214623665.1">
    <property type="nucleotide sequence ID" value="NZ_JAHGAW010000007.1"/>
</dbReference>
<dbReference type="InterPro" id="IPR036397">
    <property type="entry name" value="RNaseH_sf"/>
</dbReference>
<dbReference type="GO" id="GO:0004527">
    <property type="term" value="F:exonuclease activity"/>
    <property type="evidence" value="ECO:0007669"/>
    <property type="project" value="UniProtKB-ARBA"/>
</dbReference>
<proteinExistence type="predicted"/>
<evidence type="ECO:0000313" key="2">
    <source>
        <dbReference type="EMBL" id="MBT2187573.1"/>
    </source>
</evidence>
<dbReference type="GO" id="GO:0003676">
    <property type="term" value="F:nucleic acid binding"/>
    <property type="evidence" value="ECO:0007669"/>
    <property type="project" value="InterPro"/>
</dbReference>
<dbReference type="AlphaFoldDB" id="A0A9X1IRM2"/>
<reference evidence="2" key="1">
    <citation type="submission" date="2021-05" db="EMBL/GenBank/DDBJ databases">
        <title>Genome of Sphingobium sp. strain.</title>
        <authorList>
            <person name="Fan R."/>
        </authorList>
    </citation>
    <scope>NUCLEOTIDE SEQUENCE</scope>
    <source>
        <strain evidence="2">H33</strain>
    </source>
</reference>
<dbReference type="Gene3D" id="3.30.420.10">
    <property type="entry name" value="Ribonuclease H-like superfamily/Ribonuclease H"/>
    <property type="match status" value="1"/>
</dbReference>
<evidence type="ECO:0000313" key="3">
    <source>
        <dbReference type="Proteomes" id="UP001138757"/>
    </source>
</evidence>
<comment type="caution">
    <text evidence="2">The sequence shown here is derived from an EMBL/GenBank/DDBJ whole genome shotgun (WGS) entry which is preliminary data.</text>
</comment>
<name>A0A9X1IRM2_9SPHN</name>
<organism evidence="2 3">
    <name type="scientific">Sphingobium nicotianae</name>
    <dbReference type="NCBI Taxonomy" id="2782607"/>
    <lineage>
        <taxon>Bacteria</taxon>
        <taxon>Pseudomonadati</taxon>
        <taxon>Pseudomonadota</taxon>
        <taxon>Alphaproteobacteria</taxon>
        <taxon>Sphingomonadales</taxon>
        <taxon>Sphingomonadaceae</taxon>
        <taxon>Sphingobium</taxon>
    </lineage>
</organism>
<feature type="domain" description="Exonuclease" evidence="1">
    <location>
        <begin position="2"/>
        <end position="167"/>
    </location>
</feature>
<dbReference type="EMBL" id="JAHGAW010000007">
    <property type="protein sequence ID" value="MBT2187573.1"/>
    <property type="molecule type" value="Genomic_DNA"/>
</dbReference>
<dbReference type="SUPFAM" id="SSF53098">
    <property type="entry name" value="Ribonuclease H-like"/>
    <property type="match status" value="1"/>
</dbReference>
<dbReference type="InterPro" id="IPR013520">
    <property type="entry name" value="Ribonucl_H"/>
</dbReference>
<keyword evidence="3" id="KW-1185">Reference proteome</keyword>
<accession>A0A9X1IRM2</accession>
<dbReference type="SMART" id="SM00479">
    <property type="entry name" value="EXOIII"/>
    <property type="match status" value="1"/>
</dbReference>
<protein>
    <recommendedName>
        <fullName evidence="1">Exonuclease domain-containing protein</fullName>
    </recommendedName>
</protein>
<dbReference type="GO" id="GO:0006259">
    <property type="term" value="P:DNA metabolic process"/>
    <property type="evidence" value="ECO:0007669"/>
    <property type="project" value="UniProtKB-ARBA"/>
</dbReference>